<name>A0A542ZJ16_9MICO</name>
<reference evidence="2 3" key="1">
    <citation type="submission" date="2019-06" db="EMBL/GenBank/DDBJ databases">
        <title>Sequencing the genomes of 1000 actinobacteria strains.</title>
        <authorList>
            <person name="Klenk H.-P."/>
        </authorList>
    </citation>
    <scope>NUCLEOTIDE SEQUENCE [LARGE SCALE GENOMIC DNA]</scope>
    <source>
        <strain evidence="2 3">DSM 18082</strain>
    </source>
</reference>
<sequence>MSASRTFSFRTLNVFTTGSDDPFSGNPLCVFEDARGLSTEEMQALARQLNLSETTFVLPAGDDSATAQVRIFTPTYEMPFAGHPTLGTAHVVRDLLGTGDEVVLRVPAGDIPVRAVGDRWTLRAKAPAAQPVQATRERLAAMVGLPVEAIGAEPLLVNTGVTQLILPLRSVEDVRAASADPRLLRANASSLGDEALVYVWAPVDDEVVEARLFFTQGASAIEDPATGSACANLGGWFHLHGERRLRRVVHQGAQVGRPSVLDLEVDDEGQILVTGEVRQVGTGNFTL</sequence>
<dbReference type="Proteomes" id="UP000319514">
    <property type="component" value="Unassembled WGS sequence"/>
</dbReference>
<dbReference type="SUPFAM" id="SSF54506">
    <property type="entry name" value="Diaminopimelate epimerase-like"/>
    <property type="match status" value="1"/>
</dbReference>
<proteinExistence type="predicted"/>
<protein>
    <submittedName>
        <fullName evidence="2">PhzF family phenazine biosynthesis protein</fullName>
    </submittedName>
</protein>
<organism evidence="2 3">
    <name type="scientific">Oryzihumus leptocrescens</name>
    <dbReference type="NCBI Taxonomy" id="297536"/>
    <lineage>
        <taxon>Bacteria</taxon>
        <taxon>Bacillati</taxon>
        <taxon>Actinomycetota</taxon>
        <taxon>Actinomycetes</taxon>
        <taxon>Micrococcales</taxon>
        <taxon>Intrasporangiaceae</taxon>
        <taxon>Oryzihumus</taxon>
    </lineage>
</organism>
<dbReference type="InterPro" id="IPR003719">
    <property type="entry name" value="Phenazine_PhzF-like"/>
</dbReference>
<dbReference type="Pfam" id="PF02567">
    <property type="entry name" value="PhzC-PhzF"/>
    <property type="match status" value="1"/>
</dbReference>
<dbReference type="Gene3D" id="3.10.310.10">
    <property type="entry name" value="Diaminopimelate Epimerase, Chain A, domain 1"/>
    <property type="match status" value="2"/>
</dbReference>
<evidence type="ECO:0000313" key="2">
    <source>
        <dbReference type="EMBL" id="TQL60343.1"/>
    </source>
</evidence>
<dbReference type="PANTHER" id="PTHR13774">
    <property type="entry name" value="PHENAZINE BIOSYNTHESIS PROTEIN"/>
    <property type="match status" value="1"/>
</dbReference>
<feature type="active site" evidence="1">
    <location>
        <position position="53"/>
    </location>
</feature>
<dbReference type="GO" id="GO:0016853">
    <property type="term" value="F:isomerase activity"/>
    <property type="evidence" value="ECO:0007669"/>
    <property type="project" value="TreeGrafter"/>
</dbReference>
<dbReference type="GO" id="GO:0005737">
    <property type="term" value="C:cytoplasm"/>
    <property type="evidence" value="ECO:0007669"/>
    <property type="project" value="TreeGrafter"/>
</dbReference>
<dbReference type="NCBIfam" id="TIGR00654">
    <property type="entry name" value="PhzF_family"/>
    <property type="match status" value="1"/>
</dbReference>
<dbReference type="PANTHER" id="PTHR13774:SF32">
    <property type="entry name" value="ANTISENSE-ENHANCING SEQUENCE 1"/>
    <property type="match status" value="1"/>
</dbReference>
<dbReference type="AlphaFoldDB" id="A0A542ZJ16"/>
<comment type="caution">
    <text evidence="2">The sequence shown here is derived from an EMBL/GenBank/DDBJ whole genome shotgun (WGS) entry which is preliminary data.</text>
</comment>
<keyword evidence="3" id="KW-1185">Reference proteome</keyword>
<dbReference type="RefSeq" id="WP_141788254.1">
    <property type="nucleotide sequence ID" value="NZ_BAAAKX010000021.1"/>
</dbReference>
<gene>
    <name evidence="2" type="ORF">FB474_1728</name>
</gene>
<evidence type="ECO:0000256" key="1">
    <source>
        <dbReference type="PIRSR" id="PIRSR016184-1"/>
    </source>
</evidence>
<dbReference type="OrthoDB" id="9788221at2"/>
<accession>A0A542ZJ16</accession>
<evidence type="ECO:0000313" key="3">
    <source>
        <dbReference type="Proteomes" id="UP000319514"/>
    </source>
</evidence>
<dbReference type="EMBL" id="VFOQ01000001">
    <property type="protein sequence ID" value="TQL60343.1"/>
    <property type="molecule type" value="Genomic_DNA"/>
</dbReference>
<dbReference type="PIRSF" id="PIRSF016184">
    <property type="entry name" value="PhzC_PhzF"/>
    <property type="match status" value="1"/>
</dbReference>